<feature type="transmembrane region" description="Helical" evidence="7">
    <location>
        <begin position="168"/>
        <end position="191"/>
    </location>
</feature>
<evidence type="ECO:0000256" key="5">
    <source>
        <dbReference type="ARBA" id="ARBA00022777"/>
    </source>
</evidence>
<dbReference type="Pfam" id="PF02518">
    <property type="entry name" value="HATPase_c"/>
    <property type="match status" value="1"/>
</dbReference>
<dbReference type="InterPro" id="IPR004358">
    <property type="entry name" value="Sig_transdc_His_kin-like_C"/>
</dbReference>
<keyword evidence="3" id="KW-0597">Phosphoprotein</keyword>
<evidence type="ECO:0000256" key="4">
    <source>
        <dbReference type="ARBA" id="ARBA00022679"/>
    </source>
</evidence>
<evidence type="ECO:0000313" key="10">
    <source>
        <dbReference type="Proteomes" id="UP001139344"/>
    </source>
</evidence>
<dbReference type="Gene3D" id="3.30.565.10">
    <property type="entry name" value="Histidine kinase-like ATPase, C-terminal domain"/>
    <property type="match status" value="1"/>
</dbReference>
<dbReference type="GO" id="GO:0000155">
    <property type="term" value="F:phosphorelay sensor kinase activity"/>
    <property type="evidence" value="ECO:0007669"/>
    <property type="project" value="InterPro"/>
</dbReference>
<dbReference type="SUPFAM" id="SSF47384">
    <property type="entry name" value="Homodimeric domain of signal transducing histidine kinase"/>
    <property type="match status" value="1"/>
</dbReference>
<keyword evidence="10" id="KW-1185">Reference proteome</keyword>
<comment type="caution">
    <text evidence="9">The sequence shown here is derived from an EMBL/GenBank/DDBJ whole genome shotgun (WGS) entry which is preliminary data.</text>
</comment>
<sequence>MKKRIIYIGIFIISVVGLFIVQYQYLRIGLSLAKVQFEQKVENTGNELKKELVNENQLSFLIAESFSDRNYFSLSRDSLQDASRYFLNDLIEKKLNENKIKTDFSYHLFSKDSLINLASPTEFEDDESSIKYPVILEGYLPDVLKKELTLQLEFQDLNAYFLSQLKGLLIPGLLFLAIIIFVVIWMLRLFFWQRNLITITNDFINNLTHELKTPVFSIGIATKILEKDLNEKQKPILFQIRKQVSRLNNHIEQVLGLASLESKEIIELKKVDLRPELQEWCEDFKMLADLENFQFKYDLEPGKYMIKTALFHFENAINNLLDNAKKYSEDPEILLKAYTGKNRLFISIIDNGKGISNKEKRHIFKKFYRASEGNLHRTKGYGLGLSYVKEIVKRHRGRIKVLSEQNEGTEITILIPLNE</sequence>
<dbReference type="InterPro" id="IPR036097">
    <property type="entry name" value="HisK_dim/P_sf"/>
</dbReference>
<dbReference type="InterPro" id="IPR050351">
    <property type="entry name" value="BphY/WalK/GraS-like"/>
</dbReference>
<evidence type="ECO:0000256" key="1">
    <source>
        <dbReference type="ARBA" id="ARBA00000085"/>
    </source>
</evidence>
<keyword evidence="7" id="KW-0812">Transmembrane</keyword>
<name>A0A9X1UUZ9_9FLAO</name>
<dbReference type="PROSITE" id="PS50109">
    <property type="entry name" value="HIS_KIN"/>
    <property type="match status" value="1"/>
</dbReference>
<evidence type="ECO:0000259" key="8">
    <source>
        <dbReference type="PROSITE" id="PS50109"/>
    </source>
</evidence>
<dbReference type="InterPro" id="IPR036890">
    <property type="entry name" value="HATPase_C_sf"/>
</dbReference>
<dbReference type="AlphaFoldDB" id="A0A9X1UUZ9"/>
<feature type="domain" description="Histidine kinase" evidence="8">
    <location>
        <begin position="206"/>
        <end position="419"/>
    </location>
</feature>
<dbReference type="SUPFAM" id="SSF55874">
    <property type="entry name" value="ATPase domain of HSP90 chaperone/DNA topoisomerase II/histidine kinase"/>
    <property type="match status" value="1"/>
</dbReference>
<evidence type="ECO:0000256" key="2">
    <source>
        <dbReference type="ARBA" id="ARBA00012438"/>
    </source>
</evidence>
<evidence type="ECO:0000313" key="9">
    <source>
        <dbReference type="EMBL" id="MCG9970611.1"/>
    </source>
</evidence>
<dbReference type="PANTHER" id="PTHR45453">
    <property type="entry name" value="PHOSPHATE REGULON SENSOR PROTEIN PHOR"/>
    <property type="match status" value="1"/>
</dbReference>
<evidence type="ECO:0000256" key="6">
    <source>
        <dbReference type="ARBA" id="ARBA00023012"/>
    </source>
</evidence>
<reference evidence="9" key="1">
    <citation type="submission" date="2021-12" db="EMBL/GenBank/DDBJ databases">
        <title>Description of Gramella crocea sp. nov., a new bacterium isolated from activated sludge.</title>
        <authorList>
            <person name="Zhang X."/>
        </authorList>
    </citation>
    <scope>NUCLEOTIDE SEQUENCE</scope>
    <source>
        <strain evidence="9">YB25</strain>
    </source>
</reference>
<evidence type="ECO:0000256" key="3">
    <source>
        <dbReference type="ARBA" id="ARBA00022553"/>
    </source>
</evidence>
<proteinExistence type="predicted"/>
<dbReference type="RefSeq" id="WP_240096075.1">
    <property type="nucleotide sequence ID" value="NZ_JAJSON010000009.1"/>
</dbReference>
<evidence type="ECO:0000256" key="7">
    <source>
        <dbReference type="SAM" id="Phobius"/>
    </source>
</evidence>
<dbReference type="InterPro" id="IPR003661">
    <property type="entry name" value="HisK_dim/P_dom"/>
</dbReference>
<dbReference type="Pfam" id="PF00512">
    <property type="entry name" value="HisKA"/>
    <property type="match status" value="1"/>
</dbReference>
<dbReference type="CDD" id="cd00075">
    <property type="entry name" value="HATPase"/>
    <property type="match status" value="1"/>
</dbReference>
<dbReference type="SMART" id="SM00388">
    <property type="entry name" value="HisKA"/>
    <property type="match status" value="1"/>
</dbReference>
<keyword evidence="5 9" id="KW-0418">Kinase</keyword>
<comment type="catalytic activity">
    <reaction evidence="1">
        <text>ATP + protein L-histidine = ADP + protein N-phospho-L-histidine.</text>
        <dbReference type="EC" id="2.7.13.3"/>
    </reaction>
</comment>
<accession>A0A9X1UUZ9</accession>
<dbReference type="EC" id="2.7.13.3" evidence="2"/>
<dbReference type="InterPro" id="IPR003594">
    <property type="entry name" value="HATPase_dom"/>
</dbReference>
<keyword evidence="6" id="KW-0902">Two-component regulatory system</keyword>
<dbReference type="EMBL" id="JAJSON010000009">
    <property type="protein sequence ID" value="MCG9970611.1"/>
    <property type="molecule type" value="Genomic_DNA"/>
</dbReference>
<dbReference type="Gene3D" id="1.10.287.130">
    <property type="match status" value="1"/>
</dbReference>
<keyword evidence="7" id="KW-0472">Membrane</keyword>
<dbReference type="PANTHER" id="PTHR45453:SF1">
    <property type="entry name" value="PHOSPHATE REGULON SENSOR PROTEIN PHOR"/>
    <property type="match status" value="1"/>
</dbReference>
<dbReference type="GO" id="GO:0016036">
    <property type="term" value="P:cellular response to phosphate starvation"/>
    <property type="evidence" value="ECO:0007669"/>
    <property type="project" value="TreeGrafter"/>
</dbReference>
<dbReference type="GO" id="GO:0005886">
    <property type="term" value="C:plasma membrane"/>
    <property type="evidence" value="ECO:0007669"/>
    <property type="project" value="TreeGrafter"/>
</dbReference>
<dbReference type="SMART" id="SM00387">
    <property type="entry name" value="HATPase_c"/>
    <property type="match status" value="1"/>
</dbReference>
<keyword evidence="4" id="KW-0808">Transferase</keyword>
<protein>
    <recommendedName>
        <fullName evidence="2">histidine kinase</fullName>
        <ecNumber evidence="2">2.7.13.3</ecNumber>
    </recommendedName>
</protein>
<keyword evidence="7" id="KW-1133">Transmembrane helix</keyword>
<dbReference type="GO" id="GO:0004721">
    <property type="term" value="F:phosphoprotein phosphatase activity"/>
    <property type="evidence" value="ECO:0007669"/>
    <property type="project" value="TreeGrafter"/>
</dbReference>
<gene>
    <name evidence="9" type="ORF">LU635_03095</name>
</gene>
<dbReference type="InterPro" id="IPR005467">
    <property type="entry name" value="His_kinase_dom"/>
</dbReference>
<dbReference type="Proteomes" id="UP001139344">
    <property type="component" value="Unassembled WGS sequence"/>
</dbReference>
<dbReference type="PRINTS" id="PR00344">
    <property type="entry name" value="BCTRLSENSOR"/>
</dbReference>
<organism evidence="9 10">
    <name type="scientific">Christiangramia crocea</name>
    <dbReference type="NCBI Taxonomy" id="2904124"/>
    <lineage>
        <taxon>Bacteria</taxon>
        <taxon>Pseudomonadati</taxon>
        <taxon>Bacteroidota</taxon>
        <taxon>Flavobacteriia</taxon>
        <taxon>Flavobacteriales</taxon>
        <taxon>Flavobacteriaceae</taxon>
        <taxon>Christiangramia</taxon>
    </lineage>
</organism>
<feature type="transmembrane region" description="Helical" evidence="7">
    <location>
        <begin position="6"/>
        <end position="26"/>
    </location>
</feature>
<dbReference type="CDD" id="cd00082">
    <property type="entry name" value="HisKA"/>
    <property type="match status" value="1"/>
</dbReference>